<evidence type="ECO:0000313" key="14">
    <source>
        <dbReference type="EMBL" id="RJF86638.1"/>
    </source>
</evidence>
<dbReference type="RefSeq" id="WP_119777284.1">
    <property type="nucleotide sequence ID" value="NZ_QYUK01000011.1"/>
</dbReference>
<feature type="binding site" evidence="10">
    <location>
        <begin position="11"/>
        <end position="16"/>
    </location>
    <ligand>
        <name>substrate</name>
    </ligand>
</feature>
<evidence type="ECO:0000256" key="1">
    <source>
        <dbReference type="ARBA" id="ARBA00001946"/>
    </source>
</evidence>
<keyword evidence="8 10" id="KW-0460">Magnesium</keyword>
<organism evidence="14 15">
    <name type="scientific">Oleomonas cavernae</name>
    <dbReference type="NCBI Taxonomy" id="2320859"/>
    <lineage>
        <taxon>Bacteria</taxon>
        <taxon>Pseudomonadati</taxon>
        <taxon>Pseudomonadota</taxon>
        <taxon>Alphaproteobacteria</taxon>
        <taxon>Acetobacterales</taxon>
        <taxon>Acetobacteraceae</taxon>
        <taxon>Oleomonas</taxon>
    </lineage>
</organism>
<evidence type="ECO:0000256" key="9">
    <source>
        <dbReference type="ARBA" id="ARBA00049563"/>
    </source>
</evidence>
<dbReference type="PANTHER" id="PTHR11088:SF60">
    <property type="entry name" value="TRNA DIMETHYLALLYLTRANSFERASE"/>
    <property type="match status" value="1"/>
</dbReference>
<dbReference type="Gene3D" id="3.40.50.300">
    <property type="entry name" value="P-loop containing nucleotide triphosphate hydrolases"/>
    <property type="match status" value="1"/>
</dbReference>
<feature type="site" description="Interaction with substrate tRNA" evidence="10">
    <location>
        <position position="122"/>
    </location>
</feature>
<gene>
    <name evidence="10 14" type="primary">miaA</name>
    <name evidence="14" type="ORF">D3874_06050</name>
</gene>
<comment type="function">
    <text evidence="2 10 12">Catalyzes the transfer of a dimethylallyl group onto the adenine at position 37 in tRNAs that read codons beginning with uridine, leading to the formation of N6-(dimethylallyl)adenosine (i(6)A).</text>
</comment>
<evidence type="ECO:0000256" key="5">
    <source>
        <dbReference type="ARBA" id="ARBA00022694"/>
    </source>
</evidence>
<dbReference type="Proteomes" id="UP000284605">
    <property type="component" value="Unassembled WGS sequence"/>
</dbReference>
<comment type="caution">
    <text evidence="10">Lacks conserved residue(s) required for the propagation of feature annotation.</text>
</comment>
<feature type="binding site" evidence="10">
    <location>
        <begin position="9"/>
        <end position="16"/>
    </location>
    <ligand>
        <name>ATP</name>
        <dbReference type="ChEBI" id="CHEBI:30616"/>
    </ligand>
</feature>
<evidence type="ECO:0000256" key="11">
    <source>
        <dbReference type="RuleBase" id="RU003783"/>
    </source>
</evidence>
<keyword evidence="15" id="KW-1185">Reference proteome</keyword>
<keyword evidence="7 10" id="KW-0067">ATP-binding</keyword>
<evidence type="ECO:0000256" key="8">
    <source>
        <dbReference type="ARBA" id="ARBA00022842"/>
    </source>
</evidence>
<evidence type="ECO:0000256" key="12">
    <source>
        <dbReference type="RuleBase" id="RU003784"/>
    </source>
</evidence>
<feature type="region of interest" description="Interaction with substrate tRNA" evidence="10">
    <location>
        <begin position="158"/>
        <end position="162"/>
    </location>
</feature>
<dbReference type="GO" id="GO:0005524">
    <property type="term" value="F:ATP binding"/>
    <property type="evidence" value="ECO:0007669"/>
    <property type="project" value="UniProtKB-UniRule"/>
</dbReference>
<comment type="cofactor">
    <cofactor evidence="1 10">
        <name>Mg(2+)</name>
        <dbReference type="ChEBI" id="CHEBI:18420"/>
    </cofactor>
</comment>
<accession>A0A418W9G7</accession>
<dbReference type="PANTHER" id="PTHR11088">
    <property type="entry name" value="TRNA DIMETHYLALLYLTRANSFERASE"/>
    <property type="match status" value="1"/>
</dbReference>
<feature type="region of interest" description="Interaction with substrate tRNA" evidence="10">
    <location>
        <begin position="34"/>
        <end position="37"/>
    </location>
</feature>
<dbReference type="AlphaFoldDB" id="A0A418W9G7"/>
<keyword evidence="5 10" id="KW-0819">tRNA processing</keyword>
<dbReference type="InterPro" id="IPR027417">
    <property type="entry name" value="P-loop_NTPase"/>
</dbReference>
<name>A0A418W9G7_9PROT</name>
<comment type="caution">
    <text evidence="14">The sequence shown here is derived from an EMBL/GenBank/DDBJ whole genome shotgun (WGS) entry which is preliminary data.</text>
</comment>
<dbReference type="EMBL" id="QYUK01000011">
    <property type="protein sequence ID" value="RJF86638.1"/>
    <property type="molecule type" value="Genomic_DNA"/>
</dbReference>
<dbReference type="InterPro" id="IPR018022">
    <property type="entry name" value="IPT"/>
</dbReference>
<dbReference type="EC" id="2.5.1.75" evidence="10"/>
<sequence length="307" mass="32712">MGVTVLIAGPTASGKSGIALDLAERLGGTVINADSMQVYSGLHIITARPDAAAQARARHRLYGVLPPDDPCSAARWAMLAQGEIKAAHAAGQVAIVVGGTGLYFHALTDGLADIPQIPPKIRGDLMAWLARDGAPALHAELARLDPDLAARLEPGDGQRILRGLEVIQGTGRPLSAWQADPTTAPPADLGTVVRLVVAPERATLLPRIRSRLEIMARTGAVEEAQAFMALDLDPTLPASKAIGLKAFAALGSGQIDLATALERAEIETRQYAKRQMTWVRGRMGDWPPWGAQETVRIFAELEQKMRQ</sequence>
<evidence type="ECO:0000256" key="6">
    <source>
        <dbReference type="ARBA" id="ARBA00022741"/>
    </source>
</evidence>
<dbReference type="NCBIfam" id="TIGR00174">
    <property type="entry name" value="miaA"/>
    <property type="match status" value="1"/>
</dbReference>
<evidence type="ECO:0000313" key="15">
    <source>
        <dbReference type="Proteomes" id="UP000284605"/>
    </source>
</evidence>
<dbReference type="GO" id="GO:0052381">
    <property type="term" value="F:tRNA dimethylallyltransferase activity"/>
    <property type="evidence" value="ECO:0007669"/>
    <property type="project" value="UniProtKB-UniRule"/>
</dbReference>
<dbReference type="Pfam" id="PF01715">
    <property type="entry name" value="IPPT"/>
    <property type="match status" value="1"/>
</dbReference>
<evidence type="ECO:0000256" key="13">
    <source>
        <dbReference type="RuleBase" id="RU003785"/>
    </source>
</evidence>
<comment type="subunit">
    <text evidence="10">Monomer.</text>
</comment>
<evidence type="ECO:0000256" key="7">
    <source>
        <dbReference type="ARBA" id="ARBA00022840"/>
    </source>
</evidence>
<reference evidence="14 15" key="1">
    <citation type="submission" date="2018-09" db="EMBL/GenBank/DDBJ databases">
        <authorList>
            <person name="Zhu H."/>
        </authorList>
    </citation>
    <scope>NUCLEOTIDE SEQUENCE [LARGE SCALE GENOMIC DNA]</scope>
    <source>
        <strain evidence="14 15">K1W22B-8</strain>
    </source>
</reference>
<comment type="catalytic activity">
    <reaction evidence="9 10 11">
        <text>adenosine(37) in tRNA + dimethylallyl diphosphate = N(6)-dimethylallyladenosine(37) in tRNA + diphosphate</text>
        <dbReference type="Rhea" id="RHEA:26482"/>
        <dbReference type="Rhea" id="RHEA-COMP:10162"/>
        <dbReference type="Rhea" id="RHEA-COMP:10375"/>
        <dbReference type="ChEBI" id="CHEBI:33019"/>
        <dbReference type="ChEBI" id="CHEBI:57623"/>
        <dbReference type="ChEBI" id="CHEBI:74411"/>
        <dbReference type="ChEBI" id="CHEBI:74415"/>
        <dbReference type="EC" id="2.5.1.75"/>
    </reaction>
</comment>
<evidence type="ECO:0000256" key="4">
    <source>
        <dbReference type="ARBA" id="ARBA00022679"/>
    </source>
</evidence>
<dbReference type="GO" id="GO:0006400">
    <property type="term" value="P:tRNA modification"/>
    <property type="evidence" value="ECO:0007669"/>
    <property type="project" value="TreeGrafter"/>
</dbReference>
<dbReference type="OrthoDB" id="9776390at2"/>
<dbReference type="InterPro" id="IPR039657">
    <property type="entry name" value="Dimethylallyltransferase"/>
</dbReference>
<evidence type="ECO:0000256" key="10">
    <source>
        <dbReference type="HAMAP-Rule" id="MF_00185"/>
    </source>
</evidence>
<dbReference type="HAMAP" id="MF_00185">
    <property type="entry name" value="IPP_trans"/>
    <property type="match status" value="1"/>
</dbReference>
<proteinExistence type="inferred from homology"/>
<keyword evidence="4 10" id="KW-0808">Transferase</keyword>
<dbReference type="Gene3D" id="1.10.20.140">
    <property type="match status" value="1"/>
</dbReference>
<feature type="site" description="Interaction with substrate tRNA" evidence="10">
    <location>
        <position position="100"/>
    </location>
</feature>
<evidence type="ECO:0000256" key="2">
    <source>
        <dbReference type="ARBA" id="ARBA00003213"/>
    </source>
</evidence>
<keyword evidence="6 10" id="KW-0547">Nucleotide-binding</keyword>
<evidence type="ECO:0000256" key="3">
    <source>
        <dbReference type="ARBA" id="ARBA00005842"/>
    </source>
</evidence>
<dbReference type="SUPFAM" id="SSF52540">
    <property type="entry name" value="P-loop containing nucleoside triphosphate hydrolases"/>
    <property type="match status" value="1"/>
</dbReference>
<comment type="similarity">
    <text evidence="3 10 13">Belongs to the IPP transferase family.</text>
</comment>
<protein>
    <recommendedName>
        <fullName evidence="10">tRNA dimethylallyltransferase</fullName>
        <ecNumber evidence="10">2.5.1.75</ecNumber>
    </recommendedName>
    <alternativeName>
        <fullName evidence="10">Dimethylallyl diphosphate:tRNA dimethylallyltransferase</fullName>
        <shortName evidence="10">DMAPP:tRNA dimethylallyltransferase</shortName>
        <shortName evidence="10">DMATase</shortName>
    </alternativeName>
    <alternativeName>
        <fullName evidence="10">Isopentenyl-diphosphate:tRNA isopentenyltransferase</fullName>
        <shortName evidence="10">IPP transferase</shortName>
        <shortName evidence="10">IPPT</shortName>
        <shortName evidence="10">IPTase</shortName>
    </alternativeName>
</protein>